<dbReference type="InterPro" id="IPR048761">
    <property type="entry name" value="SMUBP-2_HCS1_1B"/>
</dbReference>
<dbReference type="Proteomes" id="UP000023152">
    <property type="component" value="Unassembled WGS sequence"/>
</dbReference>
<comment type="caution">
    <text evidence="3">The sequence shown here is derived from an EMBL/GenBank/DDBJ whole genome shotgun (WGS) entry which is preliminary data.</text>
</comment>
<evidence type="ECO:0000256" key="1">
    <source>
        <dbReference type="SAM" id="MobiDB-lite"/>
    </source>
</evidence>
<proteinExistence type="predicted"/>
<gene>
    <name evidence="3" type="ORF">RFI_27683</name>
</gene>
<evidence type="ECO:0000259" key="2">
    <source>
        <dbReference type="Pfam" id="PF21138"/>
    </source>
</evidence>
<dbReference type="Pfam" id="PF21138">
    <property type="entry name" value="SMUBP-2_HCS1_1B"/>
    <property type="match status" value="1"/>
</dbReference>
<evidence type="ECO:0000313" key="4">
    <source>
        <dbReference type="Proteomes" id="UP000023152"/>
    </source>
</evidence>
<dbReference type="Gene3D" id="2.40.30.270">
    <property type="match status" value="1"/>
</dbReference>
<name>X6M6Z3_RETFI</name>
<feature type="region of interest" description="Disordered" evidence="1">
    <location>
        <begin position="98"/>
        <end position="117"/>
    </location>
</feature>
<sequence>MSQSESPLNSLLFESLSSFISRTTKLLEIEKKDDIALVQEAQETLTYKQLSEQGICLRHVQCINIRTGLYGRTMCDFEVKTEHKFGVGDLIQVMELTGSNHPSAGSDPTKNDTNSTAIVSKNSSTTLQIVFEEPPNALQLGHRYTLMLLIDTM</sequence>
<dbReference type="AlphaFoldDB" id="X6M6Z3"/>
<accession>X6M6Z3</accession>
<keyword evidence="4" id="KW-1185">Reference proteome</keyword>
<feature type="domain" description="Helicase SMUBP-2/HCS1 1B" evidence="2">
    <location>
        <begin position="20"/>
        <end position="143"/>
    </location>
</feature>
<dbReference type="EMBL" id="ASPP01023946">
    <property type="protein sequence ID" value="ETO09699.1"/>
    <property type="molecule type" value="Genomic_DNA"/>
</dbReference>
<evidence type="ECO:0000313" key="3">
    <source>
        <dbReference type="EMBL" id="ETO09699.1"/>
    </source>
</evidence>
<organism evidence="3 4">
    <name type="scientific">Reticulomyxa filosa</name>
    <dbReference type="NCBI Taxonomy" id="46433"/>
    <lineage>
        <taxon>Eukaryota</taxon>
        <taxon>Sar</taxon>
        <taxon>Rhizaria</taxon>
        <taxon>Retaria</taxon>
        <taxon>Foraminifera</taxon>
        <taxon>Monothalamids</taxon>
        <taxon>Reticulomyxidae</taxon>
        <taxon>Reticulomyxa</taxon>
    </lineage>
</organism>
<dbReference type="GO" id="GO:0003723">
    <property type="term" value="F:RNA binding"/>
    <property type="evidence" value="ECO:0007669"/>
    <property type="project" value="InterPro"/>
</dbReference>
<reference evidence="3 4" key="1">
    <citation type="journal article" date="2013" name="Curr. Biol.">
        <title>The Genome of the Foraminiferan Reticulomyxa filosa.</title>
        <authorList>
            <person name="Glockner G."/>
            <person name="Hulsmann N."/>
            <person name="Schleicher M."/>
            <person name="Noegel A.A."/>
            <person name="Eichinger L."/>
            <person name="Gallinger C."/>
            <person name="Pawlowski J."/>
            <person name="Sierra R."/>
            <person name="Euteneuer U."/>
            <person name="Pillet L."/>
            <person name="Moustafa A."/>
            <person name="Platzer M."/>
            <person name="Groth M."/>
            <person name="Szafranski K."/>
            <person name="Schliwa M."/>
        </authorList>
    </citation>
    <scope>NUCLEOTIDE SEQUENCE [LARGE SCALE GENOMIC DNA]</scope>
</reference>
<protein>
    <recommendedName>
        <fullName evidence="2">Helicase SMUBP-2/HCS1 1B domain-containing protein</fullName>
    </recommendedName>
</protein>